<dbReference type="InterPro" id="IPR007156">
    <property type="entry name" value="MamQ_LemA"/>
</dbReference>
<feature type="region of interest" description="Disordered" evidence="6">
    <location>
        <begin position="190"/>
        <end position="224"/>
    </location>
</feature>
<evidence type="ECO:0000256" key="3">
    <source>
        <dbReference type="ARBA" id="ARBA00022692"/>
    </source>
</evidence>
<dbReference type="PANTHER" id="PTHR34478:SF2">
    <property type="entry name" value="MEMBRANE PROTEIN"/>
    <property type="match status" value="1"/>
</dbReference>
<evidence type="ECO:0000256" key="1">
    <source>
        <dbReference type="ARBA" id="ARBA00004167"/>
    </source>
</evidence>
<name>A0AA37Q960_9BACT</name>
<evidence type="ECO:0000256" key="6">
    <source>
        <dbReference type="SAM" id="MobiDB-lite"/>
    </source>
</evidence>
<gene>
    <name evidence="8" type="ORF">rosag_25250</name>
</gene>
<dbReference type="Gene3D" id="1.20.1440.20">
    <property type="entry name" value="LemA-like domain"/>
    <property type="match status" value="1"/>
</dbReference>
<evidence type="ECO:0000256" key="5">
    <source>
        <dbReference type="ARBA" id="ARBA00023136"/>
    </source>
</evidence>
<dbReference type="PANTHER" id="PTHR34478">
    <property type="entry name" value="PROTEIN LEMA"/>
    <property type="match status" value="1"/>
</dbReference>
<dbReference type="InterPro" id="IPR023353">
    <property type="entry name" value="LemA-like_dom_sf"/>
</dbReference>
<reference evidence="8" key="1">
    <citation type="submission" date="2022-08" db="EMBL/GenBank/DDBJ databases">
        <title>Draft genome sequencing of Roseisolibacter agri AW1220.</title>
        <authorList>
            <person name="Tobiishi Y."/>
            <person name="Tonouchi A."/>
        </authorList>
    </citation>
    <scope>NUCLEOTIDE SEQUENCE</scope>
    <source>
        <strain evidence="8">AW1220</strain>
    </source>
</reference>
<dbReference type="RefSeq" id="WP_284350483.1">
    <property type="nucleotide sequence ID" value="NZ_BRXS01000004.1"/>
</dbReference>
<dbReference type="AlphaFoldDB" id="A0AA37Q960"/>
<proteinExistence type="inferred from homology"/>
<keyword evidence="3" id="KW-0812">Transmembrane</keyword>
<evidence type="ECO:0000313" key="8">
    <source>
        <dbReference type="EMBL" id="GLC26012.1"/>
    </source>
</evidence>
<organism evidence="8 9">
    <name type="scientific">Roseisolibacter agri</name>
    <dbReference type="NCBI Taxonomy" id="2014610"/>
    <lineage>
        <taxon>Bacteria</taxon>
        <taxon>Pseudomonadati</taxon>
        <taxon>Gemmatimonadota</taxon>
        <taxon>Gemmatimonadia</taxon>
        <taxon>Gemmatimonadales</taxon>
        <taxon>Gemmatimonadaceae</taxon>
        <taxon>Roseisolibacter</taxon>
    </lineage>
</organism>
<dbReference type="Pfam" id="PF04011">
    <property type="entry name" value="LemA"/>
    <property type="match status" value="1"/>
</dbReference>
<protein>
    <submittedName>
        <fullName evidence="8">LemA family protein</fullName>
    </submittedName>
</protein>
<dbReference type="GO" id="GO:0016020">
    <property type="term" value="C:membrane"/>
    <property type="evidence" value="ECO:0007669"/>
    <property type="project" value="UniProtKB-SubCell"/>
</dbReference>
<feature type="compositionally biased region" description="Pro residues" evidence="6">
    <location>
        <begin position="209"/>
        <end position="224"/>
    </location>
</feature>
<feature type="chain" id="PRO_5041360845" evidence="7">
    <location>
        <begin position="30"/>
        <end position="224"/>
    </location>
</feature>
<comment type="subcellular location">
    <subcellularLocation>
        <location evidence="1">Membrane</location>
        <topology evidence="1">Single-pass membrane protein</topology>
    </subcellularLocation>
</comment>
<evidence type="ECO:0000256" key="2">
    <source>
        <dbReference type="ARBA" id="ARBA00008854"/>
    </source>
</evidence>
<feature type="signal peptide" evidence="7">
    <location>
        <begin position="1"/>
        <end position="29"/>
    </location>
</feature>
<dbReference type="Proteomes" id="UP001161325">
    <property type="component" value="Unassembled WGS sequence"/>
</dbReference>
<sequence>MRDRITRRSLTRRALVGALAAGLALSTSGCGYNRIQTLDEQAAQAKQQIEVQLQRRADLIPNLVATVKGYAQQEETIFTRVAEAQRGLTGALARPGGGDPQELANANDNLSRALIPMMTLVTSYPQLQSNQQFMRLQDELTGTENRIATSRSDYNGAVREYNTLIRTFPTAITAKVTGAKQRPYFEVTNAGAREAPTVDFSRPGATTPAPAPAPAPGAPTPAPR</sequence>
<keyword evidence="7" id="KW-0732">Signal</keyword>
<keyword evidence="4" id="KW-1133">Transmembrane helix</keyword>
<keyword evidence="9" id="KW-1185">Reference proteome</keyword>
<dbReference type="InterPro" id="IPR006311">
    <property type="entry name" value="TAT_signal"/>
</dbReference>
<dbReference type="PROSITE" id="PS51257">
    <property type="entry name" value="PROKAR_LIPOPROTEIN"/>
    <property type="match status" value="1"/>
</dbReference>
<comment type="caution">
    <text evidence="8">The sequence shown here is derived from an EMBL/GenBank/DDBJ whole genome shotgun (WGS) entry which is preliminary data.</text>
</comment>
<evidence type="ECO:0000313" key="9">
    <source>
        <dbReference type="Proteomes" id="UP001161325"/>
    </source>
</evidence>
<keyword evidence="5" id="KW-0472">Membrane</keyword>
<comment type="similarity">
    <text evidence="2">Belongs to the LemA family.</text>
</comment>
<evidence type="ECO:0000256" key="7">
    <source>
        <dbReference type="SAM" id="SignalP"/>
    </source>
</evidence>
<accession>A0AA37Q960</accession>
<dbReference type="PROSITE" id="PS51318">
    <property type="entry name" value="TAT"/>
    <property type="match status" value="1"/>
</dbReference>
<dbReference type="SUPFAM" id="SSF140478">
    <property type="entry name" value="LemA-like"/>
    <property type="match status" value="1"/>
</dbReference>
<evidence type="ECO:0000256" key="4">
    <source>
        <dbReference type="ARBA" id="ARBA00022989"/>
    </source>
</evidence>
<dbReference type="EMBL" id="BRXS01000004">
    <property type="protein sequence ID" value="GLC26012.1"/>
    <property type="molecule type" value="Genomic_DNA"/>
</dbReference>